<dbReference type="InterPro" id="IPR050860">
    <property type="entry name" value="FeoB_GTPase"/>
</dbReference>
<keyword evidence="10" id="KW-0406">Ion transport</keyword>
<evidence type="ECO:0000256" key="5">
    <source>
        <dbReference type="ARBA" id="ARBA00022519"/>
    </source>
</evidence>
<protein>
    <recommendedName>
        <fullName evidence="13 16">Ferrous iron transport protein B</fullName>
    </recommendedName>
</protein>
<keyword evidence="9 16" id="KW-0408">Iron</keyword>
<dbReference type="Gene3D" id="1.10.287.1770">
    <property type="match status" value="1"/>
</dbReference>
<feature type="binding site" evidence="14">
    <location>
        <begin position="121"/>
        <end position="124"/>
    </location>
    <ligand>
        <name>GTP</name>
        <dbReference type="ChEBI" id="CHEBI:37565"/>
        <label>1</label>
    </ligand>
</feature>
<evidence type="ECO:0000256" key="1">
    <source>
        <dbReference type="ARBA" id="ARBA00004429"/>
    </source>
</evidence>
<dbReference type="InterPro" id="IPR030389">
    <property type="entry name" value="G_FEOB_dom"/>
</dbReference>
<comment type="subcellular location">
    <subcellularLocation>
        <location evidence="1 16">Cell inner membrane</location>
        <topology evidence="1 16">Multi-pass membrane protein</topology>
    </subcellularLocation>
</comment>
<feature type="transmembrane region" description="Helical" evidence="16">
    <location>
        <begin position="456"/>
        <end position="476"/>
    </location>
</feature>
<feature type="binding site" evidence="15">
    <location>
        <position position="26"/>
    </location>
    <ligand>
        <name>Mg(2+)</name>
        <dbReference type="ChEBI" id="CHEBI:18420"/>
        <label>2</label>
    </ligand>
</feature>
<dbReference type="InterPro" id="IPR027417">
    <property type="entry name" value="P-loop_NTPase"/>
</dbReference>
<dbReference type="InterPro" id="IPR011642">
    <property type="entry name" value="Gate_dom"/>
</dbReference>
<organism evidence="18 19">
    <name type="scientific">Pseudothauera rhizosphaerae</name>
    <dbReference type="NCBI Taxonomy" id="2565932"/>
    <lineage>
        <taxon>Bacteria</taxon>
        <taxon>Pseudomonadati</taxon>
        <taxon>Pseudomonadota</taxon>
        <taxon>Betaproteobacteria</taxon>
        <taxon>Rhodocyclales</taxon>
        <taxon>Zoogloeaceae</taxon>
        <taxon>Pseudothauera</taxon>
    </lineage>
</organism>
<evidence type="ECO:0000256" key="10">
    <source>
        <dbReference type="ARBA" id="ARBA00023065"/>
    </source>
</evidence>
<keyword evidence="5" id="KW-0997">Cell inner membrane</keyword>
<dbReference type="Gene3D" id="3.40.50.300">
    <property type="entry name" value="P-loop containing nucleotide triphosphate hydrolases"/>
    <property type="match status" value="1"/>
</dbReference>
<keyword evidence="15" id="KW-0460">Magnesium</keyword>
<evidence type="ECO:0000313" key="19">
    <source>
        <dbReference type="Proteomes" id="UP000307956"/>
    </source>
</evidence>
<keyword evidence="4 16" id="KW-0410">Iron transport</keyword>
<feature type="binding site" evidence="15">
    <location>
        <position position="22"/>
    </location>
    <ligand>
        <name>Mg(2+)</name>
        <dbReference type="ChEBI" id="CHEBI:18420"/>
        <label>1</label>
    </ligand>
</feature>
<dbReference type="CDD" id="cd01879">
    <property type="entry name" value="FeoB"/>
    <property type="match status" value="1"/>
</dbReference>
<evidence type="ECO:0000256" key="16">
    <source>
        <dbReference type="RuleBase" id="RU362098"/>
    </source>
</evidence>
<keyword evidence="6 16" id="KW-0812">Transmembrane</keyword>
<dbReference type="RefSeq" id="WP_136383707.1">
    <property type="nucleotide sequence ID" value="NZ_SSOD01000003.1"/>
</dbReference>
<reference evidence="18 19" key="1">
    <citation type="submission" date="2019-04" db="EMBL/GenBank/DDBJ databases">
        <title>Azoarcus rhizosphaerae sp. nov. isolated from rhizosphere of Ficus religiosa.</title>
        <authorList>
            <person name="Lin S.-Y."/>
            <person name="Hameed A."/>
            <person name="Hsu Y.-H."/>
            <person name="Young C.-C."/>
        </authorList>
    </citation>
    <scope>NUCLEOTIDE SEQUENCE [LARGE SCALE GENOMIC DNA]</scope>
    <source>
        <strain evidence="18 19">CC-YHH848</strain>
    </source>
</reference>
<feature type="binding site" evidence="14">
    <location>
        <begin position="11"/>
        <end position="18"/>
    </location>
    <ligand>
        <name>GTP</name>
        <dbReference type="ChEBI" id="CHEBI:37565"/>
        <label>1</label>
    </ligand>
</feature>
<feature type="transmembrane region" description="Helical" evidence="16">
    <location>
        <begin position="390"/>
        <end position="412"/>
    </location>
</feature>
<keyword evidence="3" id="KW-1003">Cell membrane</keyword>
<feature type="transmembrane region" description="Helical" evidence="16">
    <location>
        <begin position="706"/>
        <end position="726"/>
    </location>
</feature>
<evidence type="ECO:0000256" key="9">
    <source>
        <dbReference type="ARBA" id="ARBA00023004"/>
    </source>
</evidence>
<dbReference type="PANTHER" id="PTHR43185">
    <property type="entry name" value="FERROUS IRON TRANSPORT PROTEIN B"/>
    <property type="match status" value="1"/>
</dbReference>
<keyword evidence="2 16" id="KW-0813">Transport</keyword>
<comment type="similarity">
    <text evidence="16">Belongs to the TRAFAC class TrmE-Era-EngA-EngB-Septin-like GTPase superfamily. FeoB GTPase (TC 9.A.8) family.</text>
</comment>
<evidence type="ECO:0000256" key="7">
    <source>
        <dbReference type="ARBA" id="ARBA00022741"/>
    </source>
</evidence>
<evidence type="ECO:0000256" key="11">
    <source>
        <dbReference type="ARBA" id="ARBA00023134"/>
    </source>
</evidence>
<dbReference type="GO" id="GO:0015093">
    <property type="term" value="F:ferrous iron transmembrane transporter activity"/>
    <property type="evidence" value="ECO:0007669"/>
    <property type="project" value="UniProtKB-UniRule"/>
</dbReference>
<dbReference type="GO" id="GO:0046872">
    <property type="term" value="F:metal ion binding"/>
    <property type="evidence" value="ECO:0007669"/>
    <property type="project" value="UniProtKB-KW"/>
</dbReference>
<dbReference type="SUPFAM" id="SSF52540">
    <property type="entry name" value="P-loop containing nucleoside triphosphate hydrolases"/>
    <property type="match status" value="1"/>
</dbReference>
<keyword evidence="19" id="KW-1185">Reference proteome</keyword>
<evidence type="ECO:0000256" key="15">
    <source>
        <dbReference type="PIRSR" id="PIRSR603373-2"/>
    </source>
</evidence>
<name>A0A4S4AVK4_9RHOO</name>
<feature type="transmembrane region" description="Helical" evidence="16">
    <location>
        <begin position="738"/>
        <end position="756"/>
    </location>
</feature>
<evidence type="ECO:0000256" key="13">
    <source>
        <dbReference type="NCBIfam" id="TIGR00437"/>
    </source>
</evidence>
<accession>A0A4S4AVK4</accession>
<dbReference type="GO" id="GO:0005886">
    <property type="term" value="C:plasma membrane"/>
    <property type="evidence" value="ECO:0007669"/>
    <property type="project" value="UniProtKB-SubCell"/>
</dbReference>
<evidence type="ECO:0000256" key="2">
    <source>
        <dbReference type="ARBA" id="ARBA00022448"/>
    </source>
</evidence>
<evidence type="ECO:0000259" key="17">
    <source>
        <dbReference type="PROSITE" id="PS51711"/>
    </source>
</evidence>
<dbReference type="InterPro" id="IPR006073">
    <property type="entry name" value="GTP-bd"/>
</dbReference>
<feature type="transmembrane region" description="Helical" evidence="16">
    <location>
        <begin position="286"/>
        <end position="310"/>
    </location>
</feature>
<dbReference type="InterPro" id="IPR003373">
    <property type="entry name" value="Fe2_transport_prot-B"/>
</dbReference>
<dbReference type="PANTHER" id="PTHR43185:SF1">
    <property type="entry name" value="FE(2+) TRANSPORTER FEOB"/>
    <property type="match status" value="1"/>
</dbReference>
<keyword evidence="11 14" id="KW-0342">GTP-binding</keyword>
<dbReference type="InterPro" id="IPR041069">
    <property type="entry name" value="FeoB_Cyto"/>
</dbReference>
<dbReference type="Pfam" id="PF17910">
    <property type="entry name" value="FeoB_Cyto"/>
    <property type="match status" value="1"/>
</dbReference>
<dbReference type="NCBIfam" id="NF007105">
    <property type="entry name" value="PRK09554.1"/>
    <property type="match status" value="1"/>
</dbReference>
<dbReference type="OrthoDB" id="9809127at2"/>
<keyword evidence="8 16" id="KW-1133">Transmembrane helix</keyword>
<keyword evidence="15" id="KW-0479">Metal-binding</keyword>
<gene>
    <name evidence="18" type="primary">feoB</name>
    <name evidence="18" type="ORF">E6O51_04080</name>
</gene>
<dbReference type="Pfam" id="PF02421">
    <property type="entry name" value="FeoB_N"/>
    <property type="match status" value="1"/>
</dbReference>
<evidence type="ECO:0000256" key="4">
    <source>
        <dbReference type="ARBA" id="ARBA00022496"/>
    </source>
</evidence>
<evidence type="ECO:0000256" key="8">
    <source>
        <dbReference type="ARBA" id="ARBA00022989"/>
    </source>
</evidence>
<keyword evidence="12 16" id="KW-0472">Membrane</keyword>
<dbReference type="InterPro" id="IPR005225">
    <property type="entry name" value="Small_GTP-bd"/>
</dbReference>
<comment type="function">
    <text evidence="16">Probable transporter of a GTP-driven Fe(2+) uptake system.</text>
</comment>
<feature type="binding site" evidence="14">
    <location>
        <begin position="57"/>
        <end position="60"/>
    </location>
    <ligand>
        <name>GTP</name>
        <dbReference type="ChEBI" id="CHEBI:37565"/>
        <label>1</label>
    </ligand>
</feature>
<dbReference type="NCBIfam" id="TIGR00437">
    <property type="entry name" value="feoB"/>
    <property type="match status" value="1"/>
</dbReference>
<sequence>MKTHYTLGLVGNPNCGKTTLFNALTGARQRVGNWPGVTVERKSGEYRAGDVRFEVVDLPGTYSLDVADAEVSLDEKLARDYVHAAEADLVVNIVDASNLERNLYLTTQLAEMRVPLLVVLNMTDVAESKGMQVDAEALARKLGCPVVPVVASEGTGIDALKAAILKAAAERPQSGVDVAYGEALEKAVATLAPLLVDAAARHGTAARWLAVRLLEGDGLATAAAGPTAAEAAGRERETLGEDVDILVADARYGLANRVARTAVKHSGRIASDLTDRIDQVVLNRALGIPIFLAMMYLMFMFTINIGGAFIDFFDQFSGVLLVDGFAELLDGLGSPAWLTVMLAQGIGGGLQVVATFIPVIGFLYLFLSVLEDSGYMARAAFVMDRFMRWVGLPGKSFVPLIVGFGCNVPAIMATRTLEHRRDRLMTIAMAPFMSCGARLPVYVLFAAAFFPLGGQNVVFGLYLIGIVVAVLTGLVLKNTLLQGEATPFIMELPPYHLPTVKGILIHTWDRLKSFIFRAGRVIVPMVLVLNFLNAIGTDGSFGNEDSDRSVLAAVGRGAAPAFAPMGLTEDNWPATVGIFTGVLAKEAVVGTLAATYASLAAADAGEAGEEEPFDLAAGIAEAFATIPANLVDALGAWADPLGLGVGDAADMEAASEEQGASADTFGAMAARFDGAVGAFAYLLFILLYFPCAAAVAAIYQESGLRWTVFVAAWTTGLAYGFATLYYQLATFAAHPASSLAWSAAVLVAFAAAVLALRRYGRRDPRAPAAVPHGA</sequence>
<dbReference type="GO" id="GO:0005525">
    <property type="term" value="F:GTP binding"/>
    <property type="evidence" value="ECO:0007669"/>
    <property type="project" value="UniProtKB-KW"/>
</dbReference>
<evidence type="ECO:0000256" key="14">
    <source>
        <dbReference type="PIRSR" id="PIRSR603373-1"/>
    </source>
</evidence>
<dbReference type="InterPro" id="IPR011640">
    <property type="entry name" value="Fe2_transport_prot_B_C"/>
</dbReference>
<dbReference type="PROSITE" id="PS51711">
    <property type="entry name" value="G_FEOB"/>
    <property type="match status" value="1"/>
</dbReference>
<evidence type="ECO:0000256" key="12">
    <source>
        <dbReference type="ARBA" id="ARBA00023136"/>
    </source>
</evidence>
<dbReference type="Proteomes" id="UP000307956">
    <property type="component" value="Unassembled WGS sequence"/>
</dbReference>
<dbReference type="Pfam" id="PF07664">
    <property type="entry name" value="FeoB_C"/>
    <property type="match status" value="1"/>
</dbReference>
<feature type="transmembrane region" description="Helical" evidence="16">
    <location>
        <begin position="678"/>
        <end position="699"/>
    </location>
</feature>
<dbReference type="EMBL" id="SSOD01000003">
    <property type="protein sequence ID" value="THF63255.1"/>
    <property type="molecule type" value="Genomic_DNA"/>
</dbReference>
<dbReference type="PRINTS" id="PR00326">
    <property type="entry name" value="GTP1OBG"/>
</dbReference>
<dbReference type="AlphaFoldDB" id="A0A4S4AVK4"/>
<comment type="caution">
    <text evidence="18">The sequence shown here is derived from an EMBL/GenBank/DDBJ whole genome shotgun (WGS) entry which is preliminary data.</text>
</comment>
<keyword evidence="7 14" id="KW-0547">Nucleotide-binding</keyword>
<dbReference type="NCBIfam" id="TIGR00231">
    <property type="entry name" value="small_GTP"/>
    <property type="match status" value="1"/>
</dbReference>
<feature type="binding site" evidence="15">
    <location>
        <position position="25"/>
    </location>
    <ligand>
        <name>Mg(2+)</name>
        <dbReference type="ChEBI" id="CHEBI:18420"/>
        <label>2</label>
    </ligand>
</feature>
<evidence type="ECO:0000313" key="18">
    <source>
        <dbReference type="EMBL" id="THF63255.1"/>
    </source>
</evidence>
<evidence type="ECO:0000256" key="3">
    <source>
        <dbReference type="ARBA" id="ARBA00022475"/>
    </source>
</evidence>
<evidence type="ECO:0000256" key="6">
    <source>
        <dbReference type="ARBA" id="ARBA00022692"/>
    </source>
</evidence>
<feature type="transmembrane region" description="Helical" evidence="16">
    <location>
        <begin position="350"/>
        <end position="370"/>
    </location>
</feature>
<feature type="binding site" evidence="15">
    <location>
        <position position="23"/>
    </location>
    <ligand>
        <name>Mg(2+)</name>
        <dbReference type="ChEBI" id="CHEBI:18420"/>
        <label>2</label>
    </ligand>
</feature>
<dbReference type="FunFam" id="3.40.50.300:FF:000426">
    <property type="entry name" value="Ferrous iron transport protein B"/>
    <property type="match status" value="1"/>
</dbReference>
<feature type="domain" description="FeoB-type G" evidence="17">
    <location>
        <begin position="4"/>
        <end position="170"/>
    </location>
</feature>
<feature type="transmembrane region" description="Helical" evidence="16">
    <location>
        <begin position="424"/>
        <end position="450"/>
    </location>
</feature>
<proteinExistence type="inferred from homology"/>
<dbReference type="Pfam" id="PF07670">
    <property type="entry name" value="Gate"/>
    <property type="match status" value="2"/>
</dbReference>
<feature type="binding site" evidence="14">
    <location>
        <begin position="36"/>
        <end position="40"/>
    </location>
    <ligand>
        <name>GTP</name>
        <dbReference type="ChEBI" id="CHEBI:37565"/>
        <label>1</label>
    </ligand>
</feature>